<organism evidence="1 2">
    <name type="scientific">Pseudoflavonifractor capillosus ATCC 29799</name>
    <dbReference type="NCBI Taxonomy" id="411467"/>
    <lineage>
        <taxon>Bacteria</taxon>
        <taxon>Bacillati</taxon>
        <taxon>Bacillota</taxon>
        <taxon>Clostridia</taxon>
        <taxon>Eubacteriales</taxon>
        <taxon>Oscillospiraceae</taxon>
        <taxon>Pseudoflavonifractor</taxon>
    </lineage>
</organism>
<sequence length="34" mass="3977">MTDFKYFVSPQVHTCSFKSIISYVVYKVTFLAIL</sequence>
<evidence type="ECO:0000313" key="2">
    <source>
        <dbReference type="Proteomes" id="UP000003639"/>
    </source>
</evidence>
<dbReference type="Proteomes" id="UP000003639">
    <property type="component" value="Unassembled WGS sequence"/>
</dbReference>
<reference evidence="1 2" key="2">
    <citation type="submission" date="2007-06" db="EMBL/GenBank/DDBJ databases">
        <title>Draft genome sequence of Pseudoflavonifractor capillosus ATCC 29799.</title>
        <authorList>
            <person name="Sudarsanam P."/>
            <person name="Ley R."/>
            <person name="Guruge J."/>
            <person name="Turnbaugh P.J."/>
            <person name="Mahowald M."/>
            <person name="Liep D."/>
            <person name="Gordon J."/>
        </authorList>
    </citation>
    <scope>NUCLEOTIDE SEQUENCE [LARGE SCALE GENOMIC DNA]</scope>
    <source>
        <strain evidence="1 2">ATCC 29799</strain>
    </source>
</reference>
<accession>A6P0G9</accession>
<keyword evidence="2" id="KW-1185">Reference proteome</keyword>
<proteinExistence type="predicted"/>
<reference evidence="1 2" key="1">
    <citation type="submission" date="2007-04" db="EMBL/GenBank/DDBJ databases">
        <authorList>
            <person name="Fulton L."/>
            <person name="Clifton S."/>
            <person name="Fulton B."/>
            <person name="Xu J."/>
            <person name="Minx P."/>
            <person name="Pepin K.H."/>
            <person name="Johnson M."/>
            <person name="Thiruvilangam P."/>
            <person name="Bhonagiri V."/>
            <person name="Nash W.E."/>
            <person name="Mardis E.R."/>
            <person name="Wilson R.K."/>
        </authorList>
    </citation>
    <scope>NUCLEOTIDE SEQUENCE [LARGE SCALE GENOMIC DNA]</scope>
    <source>
        <strain evidence="1 2">ATCC 29799</strain>
    </source>
</reference>
<dbReference type="STRING" id="411467.BACCAP_03980"/>
<protein>
    <submittedName>
        <fullName evidence="1">Uncharacterized protein</fullName>
    </submittedName>
</protein>
<name>A6P0G9_9FIRM</name>
<dbReference type="EMBL" id="AAXG02000041">
    <property type="protein sequence ID" value="EDM98319.1"/>
    <property type="molecule type" value="Genomic_DNA"/>
</dbReference>
<comment type="caution">
    <text evidence="1">The sequence shown here is derived from an EMBL/GenBank/DDBJ whole genome shotgun (WGS) entry which is preliminary data.</text>
</comment>
<evidence type="ECO:0000313" key="1">
    <source>
        <dbReference type="EMBL" id="EDM98319.1"/>
    </source>
</evidence>
<gene>
    <name evidence="1" type="ORF">BACCAP_03980</name>
</gene>
<dbReference type="AlphaFoldDB" id="A6P0G9"/>